<dbReference type="RefSeq" id="WP_089831386.1">
    <property type="nucleotide sequence ID" value="NZ_BJWI01000011.1"/>
</dbReference>
<evidence type="ECO:0000313" key="5">
    <source>
        <dbReference type="Proteomes" id="UP000242243"/>
    </source>
</evidence>
<evidence type="ECO:0000313" key="6">
    <source>
        <dbReference type="Proteomes" id="UP000321547"/>
    </source>
</evidence>
<dbReference type="Pfam" id="PF09659">
    <property type="entry name" value="Cas_Csm6_HEPN"/>
    <property type="match status" value="1"/>
</dbReference>
<name>A0A1I5P0P3_9BACI</name>
<dbReference type="Pfam" id="PF22208">
    <property type="entry name" value="Cas_Csm6_CARF"/>
    <property type="match status" value="1"/>
</dbReference>
<dbReference type="Proteomes" id="UP000242243">
    <property type="component" value="Unassembled WGS sequence"/>
</dbReference>
<dbReference type="NCBIfam" id="TIGR02672">
    <property type="entry name" value="cas_csm6"/>
    <property type="match status" value="1"/>
</dbReference>
<dbReference type="EMBL" id="BJWI01000011">
    <property type="protein sequence ID" value="GEM01545.1"/>
    <property type="molecule type" value="Genomic_DNA"/>
</dbReference>
<evidence type="ECO:0000259" key="2">
    <source>
        <dbReference type="Pfam" id="PF22208"/>
    </source>
</evidence>
<organism evidence="4 5">
    <name type="scientific">Halolactibacillus halophilus</name>
    <dbReference type="NCBI Taxonomy" id="306540"/>
    <lineage>
        <taxon>Bacteria</taxon>
        <taxon>Bacillati</taxon>
        <taxon>Bacillota</taxon>
        <taxon>Bacilli</taxon>
        <taxon>Bacillales</taxon>
        <taxon>Bacillaceae</taxon>
        <taxon>Halolactibacillus</taxon>
    </lineage>
</organism>
<dbReference type="EMBL" id="FOXC01000012">
    <property type="protein sequence ID" value="SFP27624.1"/>
    <property type="molecule type" value="Genomic_DNA"/>
</dbReference>
<dbReference type="InterPro" id="IPR053941">
    <property type="entry name" value="Csm6_HEPN"/>
</dbReference>
<reference evidence="3 6" key="2">
    <citation type="submission" date="2019-07" db="EMBL/GenBank/DDBJ databases">
        <title>Whole genome shotgun sequence of Halolactibacillus halophilus NBRC 100868.</title>
        <authorList>
            <person name="Hosoyama A."/>
            <person name="Uohara A."/>
            <person name="Ohji S."/>
            <person name="Ichikawa N."/>
        </authorList>
    </citation>
    <scope>NUCLEOTIDE SEQUENCE [LARGE SCALE GENOMIC DNA]</scope>
    <source>
        <strain evidence="3 6">NBRC 100868</strain>
    </source>
</reference>
<reference evidence="4 5" key="1">
    <citation type="submission" date="2016-10" db="EMBL/GenBank/DDBJ databases">
        <authorList>
            <person name="de Groot N.N."/>
        </authorList>
    </citation>
    <scope>NUCLEOTIDE SEQUENCE [LARGE SCALE GENOMIC DNA]</scope>
    <source>
        <strain evidence="4 5">DSM 17073</strain>
    </source>
</reference>
<protein>
    <submittedName>
        <fullName evidence="4">CRISPR type III-A/MTUBE-associated protein Csm6</fullName>
    </submittedName>
</protein>
<dbReference type="Proteomes" id="UP000321547">
    <property type="component" value="Unassembled WGS sequence"/>
</dbReference>
<sequence length="443" mass="51661">MVVLFSPIGNSDPWRNDRDGAMLNIVRTYQPEFVRLFFTESIWEDRKYSKGTVILGHKHFEWEKIIQAVSPQTDVDLCIESIEKEHDYDSYKACFHAHITSLMKRYPADELLMNVSSGTPQMGATLCLEYVAYPDNKRCLQVSTPMNNSNANTKYATPADQEIDLDIVNEEENGFLSRCAEIDILSFREIIVKGQLSSLIDNYDYNAAFFLIVQNSSLPHANQIKNELKTLSENIKMHRVFDEIHAEYPGRKNEALRLALTHCLLLNMRYKRRDYAETLIRVKSIAEFITEHYINKHYPKLIQYRKYRGQPSPFFNRHYSSKFTEEYQSFLSKKGWELDDRKVLGFVNYFDILKLLEGDGMVFSHLKTIEMINDLRNGIAHRLEELSMIDNGQADDQLEVRDKLSQAVKAVNALLIHVYSNIQSHNLNYFDNKNERFKALLNH</sequence>
<accession>A0A1I5P0P3</accession>
<keyword evidence="6" id="KW-1185">Reference proteome</keyword>
<proteinExistence type="predicted"/>
<dbReference type="Pfam" id="PF22206">
    <property type="entry name" value="Cas_Csm6_6H"/>
    <property type="match status" value="1"/>
</dbReference>
<dbReference type="InterPro" id="IPR013489">
    <property type="entry name" value="CRISPR-assoc_prot_Csm6"/>
</dbReference>
<evidence type="ECO:0000313" key="4">
    <source>
        <dbReference type="EMBL" id="SFP27624.1"/>
    </source>
</evidence>
<feature type="domain" description="Csm6 CARF" evidence="2">
    <location>
        <begin position="74"/>
        <end position="179"/>
    </location>
</feature>
<dbReference type="InterPro" id="IPR053955">
    <property type="entry name" value="Csm6_CARF"/>
</dbReference>
<dbReference type="OrthoDB" id="5243123at2"/>
<gene>
    <name evidence="3" type="ORF">HHA03_10770</name>
    <name evidence="4" type="ORF">SAMN05421839_11219</name>
</gene>
<feature type="domain" description="Csm6 HEPN" evidence="1">
    <location>
        <begin position="262"/>
        <end position="437"/>
    </location>
</feature>
<evidence type="ECO:0000313" key="3">
    <source>
        <dbReference type="EMBL" id="GEM01545.1"/>
    </source>
</evidence>
<evidence type="ECO:0000259" key="1">
    <source>
        <dbReference type="Pfam" id="PF09659"/>
    </source>
</evidence>
<dbReference type="AlphaFoldDB" id="A0A1I5P0P3"/>
<dbReference type="STRING" id="306540.SAMN05421839_11219"/>